<organism evidence="1 2">
    <name type="scientific">Alteraurantiacibacter aquimixticola</name>
    <dbReference type="NCBI Taxonomy" id="2489173"/>
    <lineage>
        <taxon>Bacteria</taxon>
        <taxon>Pseudomonadati</taxon>
        <taxon>Pseudomonadota</taxon>
        <taxon>Alphaproteobacteria</taxon>
        <taxon>Sphingomonadales</taxon>
        <taxon>Erythrobacteraceae</taxon>
        <taxon>Alteraurantiacibacter</taxon>
    </lineage>
</organism>
<proteinExistence type="predicted"/>
<evidence type="ECO:0008006" key="3">
    <source>
        <dbReference type="Google" id="ProtNLM"/>
    </source>
</evidence>
<sequence>MIDVIPADQATASRTEELRAQLAADDTVLASTPAILRHLLANRDEALFSDEVIASVRAMVTHLAWQLLLARAQADDIADPDHFACRKASELAGLLLQDAGFLTHAHALALEARLTDHLQRRNAIDAVLPSLMQELVASSDAQVATVAMRAMASQARFMQSFRRMELPLGELPGDLFHKALLTMRSHAGDNRAAEIAERRLRDGFDESGGRIGILARLLSALGAKANRALSIDHAGLALFATALGMASGQDRNLAILGFGGNQHARLAVSLRATGLNQAQVEAQFLYFHPEAKLPEEISALSADAAAALLFGEFAEGER</sequence>
<dbReference type="AlphaFoldDB" id="A0A4T3F164"/>
<dbReference type="EMBL" id="SSHH01000002">
    <property type="protein sequence ID" value="TIX50005.1"/>
    <property type="molecule type" value="Genomic_DNA"/>
</dbReference>
<protein>
    <recommendedName>
        <fullName evidence="3">DUF2336 domain-containing protein</fullName>
    </recommendedName>
</protein>
<accession>A0A4T3F164</accession>
<keyword evidence="2" id="KW-1185">Reference proteome</keyword>
<evidence type="ECO:0000313" key="1">
    <source>
        <dbReference type="EMBL" id="TIX50005.1"/>
    </source>
</evidence>
<comment type="caution">
    <text evidence="1">The sequence shown here is derived from an EMBL/GenBank/DDBJ whole genome shotgun (WGS) entry which is preliminary data.</text>
</comment>
<evidence type="ECO:0000313" key="2">
    <source>
        <dbReference type="Proteomes" id="UP000309389"/>
    </source>
</evidence>
<dbReference type="Proteomes" id="UP000309389">
    <property type="component" value="Unassembled WGS sequence"/>
</dbReference>
<reference evidence="1 2" key="1">
    <citation type="submission" date="2019-04" db="EMBL/GenBank/DDBJ databases">
        <title>Altererythrobacter aquimixticola sp. nov., isolated from sediment of junction between the ocean and a freshwater spring.</title>
        <authorList>
            <person name="Yoon J.-H."/>
        </authorList>
    </citation>
    <scope>NUCLEOTIDE SEQUENCE [LARGE SCALE GENOMIC DNA]</scope>
    <source>
        <strain evidence="1 2">SSKS-13</strain>
    </source>
</reference>
<dbReference type="OrthoDB" id="7390251at2"/>
<dbReference type="RefSeq" id="WP_136693025.1">
    <property type="nucleotide sequence ID" value="NZ_SSHH01000002.1"/>
</dbReference>
<gene>
    <name evidence="1" type="ORF">E5222_06800</name>
</gene>
<name>A0A4T3F164_9SPHN</name>